<dbReference type="InterPro" id="IPR011050">
    <property type="entry name" value="Pectin_lyase_fold/virulence"/>
</dbReference>
<dbReference type="InterPro" id="IPR012334">
    <property type="entry name" value="Pectin_lyas_fold"/>
</dbReference>
<dbReference type="EMBL" id="JARVCO010000002">
    <property type="protein sequence ID" value="MDZ8117237.1"/>
    <property type="molecule type" value="Genomic_DNA"/>
</dbReference>
<dbReference type="Gene3D" id="3.40.30.10">
    <property type="entry name" value="Glutaredoxin"/>
    <property type="match status" value="1"/>
</dbReference>
<feature type="chain" id="PRO_5046905508" description="Probable pectate lyase C" evidence="2">
    <location>
        <begin position="25"/>
        <end position="800"/>
    </location>
</feature>
<evidence type="ECO:0000259" key="3">
    <source>
        <dbReference type="PROSITE" id="PS50222"/>
    </source>
</evidence>
<evidence type="ECO:0000256" key="2">
    <source>
        <dbReference type="SAM" id="SignalP"/>
    </source>
</evidence>
<accession>A0ABU5MSR1</accession>
<dbReference type="CDD" id="cd00051">
    <property type="entry name" value="EFh"/>
    <property type="match status" value="1"/>
</dbReference>
<gene>
    <name evidence="4" type="ORF">P9H32_01245</name>
</gene>
<keyword evidence="2" id="KW-0732">Signal</keyword>
<dbReference type="PANTHER" id="PTHR11319">
    <property type="entry name" value="G PROTEIN-COUPLED RECEPTOR-RELATED"/>
    <property type="match status" value="1"/>
</dbReference>
<dbReference type="Proteomes" id="UP001290861">
    <property type="component" value="Unassembled WGS sequence"/>
</dbReference>
<dbReference type="Pfam" id="PF13229">
    <property type="entry name" value="Beta_helix"/>
    <property type="match status" value="1"/>
</dbReference>
<dbReference type="SUPFAM" id="SSF51126">
    <property type="entry name" value="Pectin lyase-like"/>
    <property type="match status" value="1"/>
</dbReference>
<organism evidence="4 5">
    <name type="scientific">Pontiella agarivorans</name>
    <dbReference type="NCBI Taxonomy" id="3038953"/>
    <lineage>
        <taxon>Bacteria</taxon>
        <taxon>Pseudomonadati</taxon>
        <taxon>Kiritimatiellota</taxon>
        <taxon>Kiritimatiellia</taxon>
        <taxon>Kiritimatiellales</taxon>
        <taxon>Pontiellaceae</taxon>
        <taxon>Pontiella</taxon>
    </lineage>
</organism>
<proteinExistence type="predicted"/>
<dbReference type="InterPro" id="IPR011992">
    <property type="entry name" value="EF-hand-dom_pair"/>
</dbReference>
<dbReference type="PANTHER" id="PTHR11319:SF35">
    <property type="entry name" value="OUTER MEMBRANE PROTEIN PMPC-RELATED"/>
    <property type="match status" value="1"/>
</dbReference>
<dbReference type="InterPro" id="IPR018247">
    <property type="entry name" value="EF_Hand_1_Ca_BS"/>
</dbReference>
<dbReference type="InterPro" id="IPR002048">
    <property type="entry name" value="EF_hand_dom"/>
</dbReference>
<comment type="caution">
    <text evidence="4">The sequence shown here is derived from an EMBL/GenBank/DDBJ whole genome shotgun (WGS) entry which is preliminary data.</text>
</comment>
<protein>
    <recommendedName>
        <fullName evidence="1">Probable pectate lyase C</fullName>
    </recommendedName>
</protein>
<feature type="domain" description="EF-hand" evidence="3">
    <location>
        <begin position="743"/>
        <end position="778"/>
    </location>
</feature>
<dbReference type="SUPFAM" id="SSF47473">
    <property type="entry name" value="EF-hand"/>
    <property type="match status" value="1"/>
</dbReference>
<dbReference type="Gene3D" id="2.160.20.10">
    <property type="entry name" value="Single-stranded right-handed beta-helix, Pectin lyase-like"/>
    <property type="match status" value="1"/>
</dbReference>
<dbReference type="PROSITE" id="PS00018">
    <property type="entry name" value="EF_HAND_1"/>
    <property type="match status" value="2"/>
</dbReference>
<dbReference type="Pfam" id="PF13202">
    <property type="entry name" value="EF-hand_5"/>
    <property type="match status" value="1"/>
</dbReference>
<dbReference type="Gene3D" id="1.10.238.10">
    <property type="entry name" value="EF-hand"/>
    <property type="match status" value="1"/>
</dbReference>
<dbReference type="InterPro" id="IPR039448">
    <property type="entry name" value="Beta_helix"/>
</dbReference>
<evidence type="ECO:0000313" key="5">
    <source>
        <dbReference type="Proteomes" id="UP001290861"/>
    </source>
</evidence>
<name>A0ABU5MSR1_9BACT</name>
<reference evidence="4 5" key="1">
    <citation type="journal article" date="2024" name="Appl. Environ. Microbiol.">
        <title>Pontiella agarivorans sp. nov., a novel marine anaerobic bacterium capable of degrading macroalgal polysaccharides and fixing nitrogen.</title>
        <authorList>
            <person name="Liu N."/>
            <person name="Kivenson V."/>
            <person name="Peng X."/>
            <person name="Cui Z."/>
            <person name="Lankiewicz T.S."/>
            <person name="Gosselin K.M."/>
            <person name="English C.J."/>
            <person name="Blair E.M."/>
            <person name="O'Malley M.A."/>
            <person name="Valentine D.L."/>
        </authorList>
    </citation>
    <scope>NUCLEOTIDE SEQUENCE [LARGE SCALE GENOMIC DNA]</scope>
    <source>
        <strain evidence="4 5">NLcol2</strain>
    </source>
</reference>
<keyword evidence="5" id="KW-1185">Reference proteome</keyword>
<feature type="signal peptide" evidence="2">
    <location>
        <begin position="1"/>
        <end position="24"/>
    </location>
</feature>
<dbReference type="PROSITE" id="PS50222">
    <property type="entry name" value="EF_HAND_2"/>
    <property type="match status" value="1"/>
</dbReference>
<sequence>MHLFKIINKTLPALFCGMAFTAAAATYYVDSGFQGESPTGESWLSAFPSLNTALEAASTNGGGQIWIRAGHYKPEGSNKEATFRIPENTELYGGFRGNETNLIQRIPKANRTVLSGDIGRAGSITDNAYHVLTTTGDTLIDGFIIQRGNADSIAENQFGGGLRVVPGSRNVRVFNCTFEKNSAVSGGAIQVSLGELTLSNCTFYSNSADTGGAIASLGKSSLNIIDSTFSSNFAPKRGGAVIVNDEGRIEIENSAFLYNSTDDFGGAIAAVSTQEAGMELLLSNCMFNQNSARNDGGALGFSGAFIPIVNACTFEKNLSPRGAGAIAARSGTRAALLQPVFVSNRGSKGLENIGTDATSDVVDSPEEAAKLAAAAEAANRPSNLSKPESVPEPEARTLPDVYVFRSKESPKIKLRSLIADAPHTVLAFGDLTDDNFIRNYRNIEAAARDFYPQGLRFYYIYKYLKHPENNGYIEPFSSRVRAQHTVVAKEQLSTVVPWLYDTMDNETAQQLMMENGAEVFIFSRSGEEVYAGSLADHSALRGKLTELSAPVTEPFNIETLSSPVMEPINMIKSQLVPRVKISQEERFQPLKITPEQSRSPYFVKARVEGSETLLESGNGKFYLGFHIDPLFNVQWNNLGESIKYQLTTPAGVVAPSINSADRVTAVATDSEPREFILQARKLDLDKPLTLQVTYSIHTREKRNIEVSQSYLIYLQKDPFGGEVFGRQIPVVSTEEAEKDAHAQQVSAYRALLRKYDIDRNGTLTADEVIGRLHSNFQRIDKNSDGTIDTEEYAEYRAQPH</sequence>
<evidence type="ECO:0000313" key="4">
    <source>
        <dbReference type="EMBL" id="MDZ8117237.1"/>
    </source>
</evidence>
<evidence type="ECO:0000256" key="1">
    <source>
        <dbReference type="ARBA" id="ARBA00016512"/>
    </source>
</evidence>